<dbReference type="SUPFAM" id="SSF53335">
    <property type="entry name" value="S-adenosyl-L-methionine-dependent methyltransferases"/>
    <property type="match status" value="1"/>
</dbReference>
<comment type="caution">
    <text evidence="2">The sequence shown here is derived from an EMBL/GenBank/DDBJ whole genome shotgun (WGS) entry which is preliminary data.</text>
</comment>
<keyword evidence="3" id="KW-1185">Reference proteome</keyword>
<dbReference type="CDD" id="cd02440">
    <property type="entry name" value="AdoMet_MTases"/>
    <property type="match status" value="1"/>
</dbReference>
<dbReference type="GO" id="GO:0032259">
    <property type="term" value="P:methylation"/>
    <property type="evidence" value="ECO:0007669"/>
    <property type="project" value="UniProtKB-KW"/>
</dbReference>
<dbReference type="GO" id="GO:0102208">
    <property type="term" value="F:2-polyprenyl-6-hydroxyphenol methylase activity"/>
    <property type="evidence" value="ECO:0007669"/>
    <property type="project" value="UniProtKB-EC"/>
</dbReference>
<keyword evidence="2" id="KW-0489">Methyltransferase</keyword>
<evidence type="ECO:0000313" key="2">
    <source>
        <dbReference type="EMBL" id="MFB9210374.1"/>
    </source>
</evidence>
<dbReference type="Gene3D" id="3.40.50.150">
    <property type="entry name" value="Vaccinia Virus protein VP39"/>
    <property type="match status" value="1"/>
</dbReference>
<keyword evidence="2" id="KW-0808">Transferase</keyword>
<dbReference type="RefSeq" id="WP_290246240.1">
    <property type="nucleotide sequence ID" value="NZ_JAUFQT010000001.1"/>
</dbReference>
<organism evidence="2 3">
    <name type="scientific">Echinicola jeungdonensis</name>
    <dbReference type="NCBI Taxonomy" id="709343"/>
    <lineage>
        <taxon>Bacteria</taxon>
        <taxon>Pseudomonadati</taxon>
        <taxon>Bacteroidota</taxon>
        <taxon>Cytophagia</taxon>
        <taxon>Cytophagales</taxon>
        <taxon>Cyclobacteriaceae</taxon>
        <taxon>Echinicola</taxon>
    </lineage>
</organism>
<accession>A0ABV5J2Z9</accession>
<evidence type="ECO:0000313" key="3">
    <source>
        <dbReference type="Proteomes" id="UP001589654"/>
    </source>
</evidence>
<reference evidence="2 3" key="1">
    <citation type="submission" date="2024-09" db="EMBL/GenBank/DDBJ databases">
        <authorList>
            <person name="Sun Q."/>
            <person name="Mori K."/>
        </authorList>
    </citation>
    <scope>NUCLEOTIDE SEQUENCE [LARGE SCALE GENOMIC DNA]</scope>
    <source>
        <strain evidence="2 3">CECT 7682</strain>
    </source>
</reference>
<dbReference type="EC" id="2.1.1.222" evidence="2"/>
<sequence>MEEKDKYISYYDQFISDKKKEEISLRDLHILEKLVAAGLKSNHKVLDVGCGLGELSHLIAHKVRNGQVLAVDFSSESIQKATELWKKQENLKFEATDLRTFYKKGATFDFFVFSDILEQNSPDSHFKLFESIQRHAHEHSTIFIHLPTPPYSAWKAQNDPEMLQAVEPSVNIGGLIKSIKDNGFYLEQATSYSVFYEEYDYQYFIFKPLKALENPTPKGKWTLQKEKLQFNLKTLLR</sequence>
<dbReference type="EMBL" id="JBHMEW010000007">
    <property type="protein sequence ID" value="MFB9210374.1"/>
    <property type="molecule type" value="Genomic_DNA"/>
</dbReference>
<dbReference type="EC" id="2.1.1.64" evidence="2"/>
<protein>
    <submittedName>
        <fullName evidence="2">Class I SAM-dependent methyltransferase</fullName>
        <ecNumber evidence="2">2.1.1.222</ecNumber>
        <ecNumber evidence="2">2.1.1.64</ecNumber>
    </submittedName>
</protein>
<proteinExistence type="predicted"/>
<name>A0ABV5J2Z9_9BACT</name>
<evidence type="ECO:0000259" key="1">
    <source>
        <dbReference type="Pfam" id="PF13847"/>
    </source>
</evidence>
<dbReference type="Pfam" id="PF13847">
    <property type="entry name" value="Methyltransf_31"/>
    <property type="match status" value="1"/>
</dbReference>
<gene>
    <name evidence="2" type="ORF">ACFFUR_01020</name>
</gene>
<feature type="domain" description="Methyltransferase" evidence="1">
    <location>
        <begin position="40"/>
        <end position="148"/>
    </location>
</feature>
<dbReference type="GO" id="GO:0061542">
    <property type="term" value="F:3-demethylubiquinol 3-O-methyltransferase activity"/>
    <property type="evidence" value="ECO:0007669"/>
    <property type="project" value="UniProtKB-EC"/>
</dbReference>
<dbReference type="InterPro" id="IPR029063">
    <property type="entry name" value="SAM-dependent_MTases_sf"/>
</dbReference>
<dbReference type="InterPro" id="IPR025714">
    <property type="entry name" value="Methyltranfer_dom"/>
</dbReference>
<dbReference type="Proteomes" id="UP001589654">
    <property type="component" value="Unassembled WGS sequence"/>
</dbReference>